<proteinExistence type="predicted"/>
<dbReference type="Pfam" id="PF05638">
    <property type="entry name" value="T6SS_HCP"/>
    <property type="match status" value="1"/>
</dbReference>
<dbReference type="InterPro" id="IPR036624">
    <property type="entry name" value="Hcp1-lik_sf"/>
</dbReference>
<dbReference type="PANTHER" id="PTHR36152:SF1">
    <property type="entry name" value="UBIQUITIN-LIKE DOMAIN-CONTAINING PROTEIN"/>
    <property type="match status" value="1"/>
</dbReference>
<keyword evidence="2" id="KW-1185">Reference proteome</keyword>
<gene>
    <name evidence="1" type="ORF">EYW49_13480</name>
</gene>
<dbReference type="RefSeq" id="WP_131310111.1">
    <property type="nucleotide sequence ID" value="NZ_SJFN01000019.1"/>
</dbReference>
<organism evidence="1 2">
    <name type="scientific">Siculibacillus lacustris</name>
    <dbReference type="NCBI Taxonomy" id="1549641"/>
    <lineage>
        <taxon>Bacteria</taxon>
        <taxon>Pseudomonadati</taxon>
        <taxon>Pseudomonadota</taxon>
        <taxon>Alphaproteobacteria</taxon>
        <taxon>Hyphomicrobiales</taxon>
        <taxon>Ancalomicrobiaceae</taxon>
        <taxon>Siculibacillus</taxon>
    </lineage>
</organism>
<evidence type="ECO:0000313" key="1">
    <source>
        <dbReference type="EMBL" id="TBW36604.1"/>
    </source>
</evidence>
<name>A0A4V2KTB9_9HYPH</name>
<accession>A0A4V2KTB9</accession>
<dbReference type="SUPFAM" id="SSF141452">
    <property type="entry name" value="Hcp1-like"/>
    <property type="match status" value="1"/>
</dbReference>
<dbReference type="PANTHER" id="PTHR36152">
    <property type="entry name" value="CYTOPLASMIC PROTEIN-RELATED"/>
    <property type="match status" value="1"/>
</dbReference>
<comment type="caution">
    <text evidence="1">The sequence shown here is derived from an EMBL/GenBank/DDBJ whole genome shotgun (WGS) entry which is preliminary data.</text>
</comment>
<evidence type="ECO:0000313" key="2">
    <source>
        <dbReference type="Proteomes" id="UP000292781"/>
    </source>
</evidence>
<dbReference type="InterPro" id="IPR008514">
    <property type="entry name" value="T6SS_Hcp"/>
</dbReference>
<sequence>MAANFAFIKIGELKGESQDSKHQGWIDVLNWSWGASNHGSGQIGSGSGTGKGVVQDFHFQKTVDGTSTYIAQNLLQGEHFPKATFELLKVGGKTPVTYYKVEFEQVFISSLAFGGGGEGGAFTESITFNFRKFKATYTAQTATGSAGESSSLGWDTGAHIEV</sequence>
<reference evidence="1 2" key="1">
    <citation type="submission" date="2019-02" db="EMBL/GenBank/DDBJ databases">
        <title>Siculibacillus lacustris gen. nov., sp. nov., a new rosette-forming bacterium isolated from a freshwater crater lake (Lake St. Ana, Romania).</title>
        <authorList>
            <person name="Felfoldi T."/>
            <person name="Marton Z."/>
            <person name="Szabo A."/>
            <person name="Mentes A."/>
            <person name="Boka K."/>
            <person name="Marialigeti K."/>
            <person name="Mathe I."/>
            <person name="Koncz M."/>
            <person name="Schumann P."/>
            <person name="Toth E."/>
        </authorList>
    </citation>
    <scope>NUCLEOTIDE SEQUENCE [LARGE SCALE GENOMIC DNA]</scope>
    <source>
        <strain evidence="1 2">SA-279</strain>
    </source>
</reference>
<protein>
    <submittedName>
        <fullName evidence="1">Type VI secretion system tube protein Hcp</fullName>
    </submittedName>
</protein>
<dbReference type="EMBL" id="SJFN01000019">
    <property type="protein sequence ID" value="TBW36604.1"/>
    <property type="molecule type" value="Genomic_DNA"/>
</dbReference>
<dbReference type="AlphaFoldDB" id="A0A4V2KTB9"/>
<dbReference type="Gene3D" id="2.30.110.20">
    <property type="entry name" value="Hcp1-like"/>
    <property type="match status" value="1"/>
</dbReference>
<dbReference type="InterPro" id="IPR053165">
    <property type="entry name" value="HSI-I_assembly_Hcp1"/>
</dbReference>
<dbReference type="OrthoDB" id="4865570at2"/>
<dbReference type="Proteomes" id="UP000292781">
    <property type="component" value="Unassembled WGS sequence"/>
</dbReference>